<feature type="region of interest" description="Disordered" evidence="21">
    <location>
        <begin position="1207"/>
        <end position="1268"/>
    </location>
</feature>
<dbReference type="RefSeq" id="XP_020484875.1">
    <property type="nucleotide sequence ID" value="XM_020629219.3"/>
</dbReference>
<feature type="domain" description="K Homology" evidence="22">
    <location>
        <begin position="870"/>
        <end position="962"/>
    </location>
</feature>
<dbReference type="FunFam" id="3.30.1370.10:FF:000039">
    <property type="entry name" value="vigilin isoform X1"/>
    <property type="match status" value="1"/>
</dbReference>
<dbReference type="RefSeq" id="XP_020484873.1">
    <property type="nucleotide sequence ID" value="XM_020629217.3"/>
</dbReference>
<feature type="compositionally biased region" description="Polar residues" evidence="21">
    <location>
        <begin position="914"/>
        <end position="925"/>
    </location>
</feature>
<evidence type="ECO:0000256" key="2">
    <source>
        <dbReference type="ARBA" id="ARBA00004496"/>
    </source>
</evidence>
<dbReference type="FunFam" id="3.30.1370.10:FF:000033">
    <property type="entry name" value="vigilin isoform X1"/>
    <property type="match status" value="1"/>
</dbReference>
<evidence type="ECO:0000256" key="5">
    <source>
        <dbReference type="ARBA" id="ARBA00022548"/>
    </source>
</evidence>
<dbReference type="CDD" id="cd22406">
    <property type="entry name" value="KH-I_Vigilin_rpt2"/>
    <property type="match status" value="1"/>
</dbReference>
<evidence type="ECO:0000256" key="11">
    <source>
        <dbReference type="ARBA" id="ARBA00023055"/>
    </source>
</evidence>
<dbReference type="GeneTree" id="ENSGT00940000165211"/>
<reference evidence="23" key="2">
    <citation type="submission" date="2025-09" db="UniProtKB">
        <authorList>
            <consortium name="Ensembl"/>
        </authorList>
    </citation>
    <scope>IDENTIFICATION</scope>
</reference>
<evidence type="ECO:0000256" key="18">
    <source>
        <dbReference type="ARBA" id="ARBA00077940"/>
    </source>
</evidence>
<keyword evidence="12" id="KW-0443">Lipid metabolism</keyword>
<keyword evidence="4" id="KW-0963">Cytoplasm</keyword>
<comment type="subcellular location">
    <subcellularLocation>
        <location evidence="2">Cytoplasm</location>
    </subcellularLocation>
    <subcellularLocation>
        <location evidence="1">Nucleus</location>
    </subcellularLocation>
</comment>
<keyword evidence="8" id="KW-0345">HDL</keyword>
<dbReference type="Proteomes" id="UP000261660">
    <property type="component" value="Unplaced"/>
</dbReference>
<evidence type="ECO:0000313" key="23">
    <source>
        <dbReference type="Ensembl" id="ENSLBEP00000037345.1"/>
    </source>
</evidence>
<dbReference type="CDD" id="cd22410">
    <property type="entry name" value="KH-I_Vigilin_rpt7"/>
    <property type="match status" value="1"/>
</dbReference>
<feature type="domain" description="K Homology" evidence="22">
    <location>
        <begin position="797"/>
        <end position="866"/>
    </location>
</feature>
<feature type="coiled-coil region" evidence="20">
    <location>
        <begin position="1091"/>
        <end position="1118"/>
    </location>
</feature>
<feature type="domain" description="K Homology" evidence="22">
    <location>
        <begin position="504"/>
        <end position="573"/>
    </location>
</feature>
<evidence type="ECO:0000313" key="24">
    <source>
        <dbReference type="Proteomes" id="UP000261660"/>
    </source>
</evidence>
<dbReference type="AlphaFoldDB" id="A0A3Q3NPF4"/>
<comment type="function">
    <text evidence="17">Appears to play a role in cell sterol metabolism. It may function to protect cells from over-accumulation of cholesterol.</text>
</comment>
<keyword evidence="10" id="KW-0007">Acetylation</keyword>
<dbReference type="Pfam" id="PF00013">
    <property type="entry name" value="KH_1"/>
    <property type="match status" value="14"/>
</dbReference>
<dbReference type="Pfam" id="PF24668">
    <property type="entry name" value="KH_Vigilin"/>
    <property type="match status" value="1"/>
</dbReference>
<dbReference type="SMART" id="SM00322">
    <property type="entry name" value="KH"/>
    <property type="match status" value="14"/>
</dbReference>
<evidence type="ECO:0000256" key="6">
    <source>
        <dbReference type="ARBA" id="ARBA00022553"/>
    </source>
</evidence>
<dbReference type="CDD" id="cd22405">
    <property type="entry name" value="KH-I_Vigilin_rpt1"/>
    <property type="match status" value="1"/>
</dbReference>
<organism evidence="23 24">
    <name type="scientific">Labrus bergylta</name>
    <name type="common">ballan wrasse</name>
    <dbReference type="NCBI Taxonomy" id="56723"/>
    <lineage>
        <taxon>Eukaryota</taxon>
        <taxon>Metazoa</taxon>
        <taxon>Chordata</taxon>
        <taxon>Craniata</taxon>
        <taxon>Vertebrata</taxon>
        <taxon>Euteleostomi</taxon>
        <taxon>Actinopterygii</taxon>
        <taxon>Neopterygii</taxon>
        <taxon>Teleostei</taxon>
        <taxon>Neoteleostei</taxon>
        <taxon>Acanthomorphata</taxon>
        <taxon>Eupercaria</taxon>
        <taxon>Labriformes</taxon>
        <taxon>Labridae</taxon>
        <taxon>Labrus</taxon>
    </lineage>
</organism>
<evidence type="ECO:0000256" key="8">
    <source>
        <dbReference type="ARBA" id="ARBA00022850"/>
    </source>
</evidence>
<dbReference type="GO" id="GO:0005737">
    <property type="term" value="C:cytoplasm"/>
    <property type="evidence" value="ECO:0007669"/>
    <property type="project" value="UniProtKB-SubCell"/>
</dbReference>
<dbReference type="GO" id="GO:0005634">
    <property type="term" value="C:nucleus"/>
    <property type="evidence" value="ECO:0007669"/>
    <property type="project" value="UniProtKB-SubCell"/>
</dbReference>
<dbReference type="InterPro" id="IPR036612">
    <property type="entry name" value="KH_dom_type_1_sf"/>
</dbReference>
<feature type="domain" description="K Homology" evidence="22">
    <location>
        <begin position="432"/>
        <end position="500"/>
    </location>
</feature>
<keyword evidence="9 19" id="KW-0694">RNA-binding</keyword>
<dbReference type="GO" id="GO:0008203">
    <property type="term" value="P:cholesterol metabolic process"/>
    <property type="evidence" value="ECO:0007669"/>
    <property type="project" value="UniProtKB-KW"/>
</dbReference>
<evidence type="ECO:0000256" key="3">
    <source>
        <dbReference type="ARBA" id="ARBA00022448"/>
    </source>
</evidence>
<keyword evidence="13" id="KW-1207">Sterol metabolism</keyword>
<evidence type="ECO:0000256" key="10">
    <source>
        <dbReference type="ARBA" id="ARBA00022990"/>
    </source>
</evidence>
<dbReference type="CDD" id="cd22417">
    <property type="entry name" value="KH-I_Vigilin_rpt14"/>
    <property type="match status" value="1"/>
</dbReference>
<name>A0A3Q3NPF4_9LABR</name>
<dbReference type="CDD" id="cd02394">
    <property type="entry name" value="KH-I_Vigilin_rpt6"/>
    <property type="match status" value="1"/>
</dbReference>
<evidence type="ECO:0000259" key="22">
    <source>
        <dbReference type="SMART" id="SM00322"/>
    </source>
</evidence>
<dbReference type="CDD" id="cd22418">
    <property type="entry name" value="KH-I_Vigilin_rpt15"/>
    <property type="match status" value="1"/>
</dbReference>
<keyword evidence="14" id="KW-0753">Steroid metabolism</keyword>
<evidence type="ECO:0000256" key="15">
    <source>
        <dbReference type="ARBA" id="ARBA00023242"/>
    </source>
</evidence>
<feature type="domain" description="K Homology" evidence="22">
    <location>
        <begin position="147"/>
        <end position="215"/>
    </location>
</feature>
<accession>A0A3Q3NPF4</accession>
<evidence type="ECO:0000256" key="20">
    <source>
        <dbReference type="SAM" id="Coils"/>
    </source>
</evidence>
<keyword evidence="15" id="KW-0539">Nucleus</keyword>
<feature type="domain" description="K Homology" evidence="22">
    <location>
        <begin position="219"/>
        <end position="287"/>
    </location>
</feature>
<keyword evidence="5" id="KW-0153">Cholesterol metabolism</keyword>
<keyword evidence="24" id="KW-1185">Reference proteome</keyword>
<evidence type="ECO:0000256" key="19">
    <source>
        <dbReference type="PROSITE-ProRule" id="PRU00117"/>
    </source>
</evidence>
<feature type="region of interest" description="Disordered" evidence="21">
    <location>
        <begin position="908"/>
        <end position="929"/>
    </location>
</feature>
<dbReference type="RefSeq" id="XP_020484874.1">
    <property type="nucleotide sequence ID" value="XM_020629218.3"/>
</dbReference>
<reference evidence="23" key="1">
    <citation type="submission" date="2025-08" db="UniProtKB">
        <authorList>
            <consortium name="Ensembl"/>
        </authorList>
    </citation>
    <scope>IDENTIFICATION</scope>
</reference>
<feature type="domain" description="K Homology" evidence="22">
    <location>
        <begin position="963"/>
        <end position="1029"/>
    </location>
</feature>
<keyword evidence="7" id="KW-0677">Repeat</keyword>
<feature type="domain" description="K Homology" evidence="22">
    <location>
        <begin position="650"/>
        <end position="719"/>
    </location>
</feature>
<dbReference type="RefSeq" id="XP_065806454.1">
    <property type="nucleotide sequence ID" value="XM_065950382.1"/>
</dbReference>
<dbReference type="Ensembl" id="ENSLBET00000038890.1">
    <property type="protein sequence ID" value="ENSLBEP00000037345.1"/>
    <property type="gene ID" value="ENSLBEG00000027855.1"/>
</dbReference>
<dbReference type="CDD" id="cd22409">
    <property type="entry name" value="KH-I_Vigilin_rpt5"/>
    <property type="match status" value="1"/>
</dbReference>
<dbReference type="GO" id="GO:0003729">
    <property type="term" value="F:mRNA binding"/>
    <property type="evidence" value="ECO:0007669"/>
    <property type="project" value="TreeGrafter"/>
</dbReference>
<dbReference type="GO" id="GO:0034364">
    <property type="term" value="C:high-density lipoprotein particle"/>
    <property type="evidence" value="ECO:0007669"/>
    <property type="project" value="UniProtKB-KW"/>
</dbReference>
<protein>
    <recommendedName>
        <fullName evidence="16">Vigilin</fullName>
    </recommendedName>
    <alternativeName>
        <fullName evidence="18">High density lipoprotein-binding protein</fullName>
    </alternativeName>
</protein>
<feature type="domain" description="K Homology" evidence="22">
    <location>
        <begin position="1041"/>
        <end position="1110"/>
    </location>
</feature>
<dbReference type="OrthoDB" id="10027144at2759"/>
<dbReference type="CDD" id="cd22411">
    <property type="entry name" value="KH-I_Vigilin_rpt8"/>
    <property type="match status" value="1"/>
</dbReference>
<dbReference type="GO" id="GO:0006869">
    <property type="term" value="P:lipid transport"/>
    <property type="evidence" value="ECO:0007669"/>
    <property type="project" value="UniProtKB-KW"/>
</dbReference>
<dbReference type="SUPFAM" id="SSF54791">
    <property type="entry name" value="Eukaryotic type KH-domain (KH-domain type I)"/>
    <property type="match status" value="13"/>
</dbReference>
<sequence>MSSVAVLTPESFAEHRSGLKDQEITGCVPEDEAYIPTYLEAFPPLPEKGAPGDKAGEPASAWGSKIRPIKASVITQVFHVPLEERRYKDNSQFGEGEEAKVCLDIMQRTGAHIELSLAKDQGLSIMVTGKLDSVMKARKEIVARLQTQASATVAIPKEHHRFVIGKNGEKLQELELKTATKIAIPRPDDPSANIRITGTKEGIEKARHEILLISAEQDKRAVERLSLEKAFHPFIAGAHNRLVQELSQETGARISIPPPSLPKDEIVITGEKEAVAMALNRIRAIYDDKKRKTTTISVEVKKSQHKYIIGPKGNTLQEILETTGVSVEMPPLDSSSETIILRGEPDKLGPALTQVYAKAKSVMVVEVTAPAWLHRFIIGKKGQNIGRITQQLPRVHIEFTDGEERISLEGPTEEVEQAQAQIQEIIKDLLVRMDYTEVIIDQRFHRHLIGKNGANINRIKEQYKVSVRIPQDAERSGLVRIEGDPKGVQLARRELIEMVQRMENERTKDLIVEHKFHRTIIGQKGEKIKEVRDKFPEVIINFPDPAQKSDIVQLRGPKNEVEKCAKFLQKIIADLIENSFSLSVPIFKQFHKNIIGKGGTNIKKIREETNTKIDLPTENSNSEMIVITGKKSNCEAAKDRILAIQRELANIKEAEVTISSKLHNSLIGSKGCLVRSIMEDCGGVHIHFPSEGSGSDKVTIRGPAGEVEKAKKQLLQLAEEKQVNNFTAELQAKPEYHKFLIGRGGANIRRVRDKTGARIIFPSPDDNEQELITIVGKEEAVRQAQKELESLVKNLDDVVEDSMVVDVRHHRHFVCRRGQVLRELAEEYGGVAVSFPRTGANSQRVTLKGAKDCVDAAKKRIQEIIEDLESQVSMEVAIPQRFHRAIMGPKGFRIQHITREHEVQIKFPEREDSTAGQEAPSQENGEVSPEAEFIPRKCDIITISGRAEKCELAKAALLALVPITEDVEVSYELHRYIIGQKGSGIRKMMEEYEVNIWVPQPEKQLDVIKVTGLVANVERAKQGLLERVKELQAEQEDRALRSFKVTMSVDPKFHPKIIGRKGAVISQIRKDHDVSIQFPDKGDEQQDLIVISGYERNVEEARQAIQQLVAELQEMVSQDVHLDPRTHARIIGARGKAIRKLMEEFKVDIRFPQPGSDEPDKVTVTGLPETVDNAIDHLLNLEEEYMLSVTETETLAAYMKPPSRYGGGGGAGGLDDSSGGPAKGFVVRDAPWNASGNKAPDMSSAEDFPTFGTGVAPKQASAWGPKKF</sequence>
<evidence type="ECO:0000256" key="16">
    <source>
        <dbReference type="ARBA" id="ARBA00039270"/>
    </source>
</evidence>
<evidence type="ECO:0000256" key="17">
    <source>
        <dbReference type="ARBA" id="ARBA00055815"/>
    </source>
</evidence>
<dbReference type="CDD" id="cd22413">
    <property type="entry name" value="KH-I_Vigilin_rpt10"/>
    <property type="match status" value="1"/>
</dbReference>
<evidence type="ECO:0000256" key="1">
    <source>
        <dbReference type="ARBA" id="ARBA00004123"/>
    </source>
</evidence>
<dbReference type="PROSITE" id="PS50084">
    <property type="entry name" value="KH_TYPE_1"/>
    <property type="match status" value="14"/>
</dbReference>
<evidence type="ECO:0000256" key="21">
    <source>
        <dbReference type="SAM" id="MobiDB-lite"/>
    </source>
</evidence>
<dbReference type="CDD" id="cd22416">
    <property type="entry name" value="KH-I_Vigilin_rpt13"/>
    <property type="match status" value="1"/>
</dbReference>
<feature type="domain" description="K Homology" evidence="22">
    <location>
        <begin position="724"/>
        <end position="793"/>
    </location>
</feature>
<evidence type="ECO:0000256" key="9">
    <source>
        <dbReference type="ARBA" id="ARBA00022884"/>
    </source>
</evidence>
<dbReference type="CDD" id="cd22407">
    <property type="entry name" value="KH-I_Vigilin_rpt3"/>
    <property type="match status" value="1"/>
</dbReference>
<keyword evidence="20" id="KW-0175">Coiled coil</keyword>
<keyword evidence="11" id="KW-0445">Lipid transport</keyword>
<dbReference type="InterPro" id="IPR004088">
    <property type="entry name" value="KH_dom_type_1"/>
</dbReference>
<dbReference type="FunFam" id="3.30.1370.10:FF:000018">
    <property type="entry name" value="vigilin isoform X1"/>
    <property type="match status" value="2"/>
</dbReference>
<dbReference type="InterPro" id="IPR057778">
    <property type="entry name" value="KH_Vigilin_N"/>
</dbReference>
<feature type="domain" description="K Homology" evidence="22">
    <location>
        <begin position="1114"/>
        <end position="1183"/>
    </location>
</feature>
<evidence type="ECO:0000256" key="14">
    <source>
        <dbReference type="ARBA" id="ARBA00023221"/>
    </source>
</evidence>
<dbReference type="CDD" id="cd22414">
    <property type="entry name" value="KH-I_Vigilin_rpt11"/>
    <property type="match status" value="1"/>
</dbReference>
<keyword evidence="6" id="KW-0597">Phosphoprotein</keyword>
<dbReference type="FunFam" id="3.30.1370.10:FF:000046">
    <property type="entry name" value="High density lipoprotein binding protein"/>
    <property type="match status" value="1"/>
</dbReference>
<feature type="coiled-coil region" evidence="20">
    <location>
        <begin position="774"/>
        <end position="801"/>
    </location>
</feature>
<dbReference type="PANTHER" id="PTHR10627:SF67">
    <property type="entry name" value="HIGH DENSITY LIPOPROTEIN-BINDING PROTEIN B"/>
    <property type="match status" value="1"/>
</dbReference>
<feature type="domain" description="K Homology" evidence="22">
    <location>
        <begin position="292"/>
        <end position="360"/>
    </location>
</feature>
<dbReference type="FunFam" id="3.30.1370.10:FF:000061">
    <property type="entry name" value="High density lipoprotein binding protein"/>
    <property type="match status" value="1"/>
</dbReference>
<proteinExistence type="predicted"/>
<dbReference type="GeneID" id="109980724"/>
<evidence type="ECO:0000256" key="4">
    <source>
        <dbReference type="ARBA" id="ARBA00022490"/>
    </source>
</evidence>
<feature type="domain" description="K Homology" evidence="22">
    <location>
        <begin position="578"/>
        <end position="646"/>
    </location>
</feature>
<dbReference type="Gene3D" id="3.30.1370.10">
    <property type="entry name" value="K Homology domain, type 1"/>
    <property type="match status" value="14"/>
</dbReference>
<dbReference type="InterPro" id="IPR004087">
    <property type="entry name" value="KH_dom"/>
</dbReference>
<dbReference type="CDD" id="cd22408">
    <property type="entry name" value="KH-I_Vigilin_rpt4"/>
    <property type="match status" value="1"/>
</dbReference>
<keyword evidence="3" id="KW-0813">Transport</keyword>
<dbReference type="CTD" id="555414"/>
<evidence type="ECO:0000256" key="7">
    <source>
        <dbReference type="ARBA" id="ARBA00022737"/>
    </source>
</evidence>
<dbReference type="PANTHER" id="PTHR10627">
    <property type="entry name" value="SCP160"/>
    <property type="match status" value="1"/>
</dbReference>
<evidence type="ECO:0000256" key="13">
    <source>
        <dbReference type="ARBA" id="ARBA00023166"/>
    </source>
</evidence>
<evidence type="ECO:0000256" key="12">
    <source>
        <dbReference type="ARBA" id="ARBA00023098"/>
    </source>
</evidence>
<dbReference type="CDD" id="cd22412">
    <property type="entry name" value="KH-I_Vigilin_rpt9"/>
    <property type="match status" value="1"/>
</dbReference>
<feature type="domain" description="K Homology" evidence="22">
    <location>
        <begin position="361"/>
        <end position="427"/>
    </location>
</feature>